<protein>
    <recommendedName>
        <fullName evidence="3">SapC family protein</fullName>
    </recommendedName>
</protein>
<dbReference type="Proteomes" id="UP000010116">
    <property type="component" value="Unassembled WGS sequence"/>
</dbReference>
<sequence>MKNVVLSNIDHANLKINAVYKKDAGFDFNICSVFPNEYSTLQGDYPIFYKKDNQTSNYQTVAILGFEENENLYLGEGVWLSKYVPLSVQRLPFYIGKKTVLKEGVPTDEKLLQIDIEHPSISEDSGNEVFFKHGGNTEYLDHINNILSTIDKFNEVSSDFLQIISNMNLLKPLNLKIDFSADHSHELSGLYVVDEEKLKDLEKEDLFTLHQKGYLQYIYLIAASVINLNKLISLKKKILNNGI</sequence>
<dbReference type="InterPro" id="IPR010836">
    <property type="entry name" value="SapC"/>
</dbReference>
<reference evidence="1 2" key="1">
    <citation type="journal article" date="2012" name="ISME J.">
        <title>Genomic insights to SAR86, an abundant and uncultivated marine bacterial lineage.</title>
        <authorList>
            <person name="Dupont C.L."/>
            <person name="Rusch D.B."/>
            <person name="Yooseph S."/>
            <person name="Lombardo M.J."/>
            <person name="Richter R.A."/>
            <person name="Valas R."/>
            <person name="Novotny M."/>
            <person name="Yee-Greenbaum J."/>
            <person name="Selengut J.D."/>
            <person name="Haft D.H."/>
            <person name="Halpern A.L."/>
            <person name="Lasken R.S."/>
            <person name="Nealson K."/>
            <person name="Friedman R."/>
            <person name="Venter J.C."/>
        </authorList>
    </citation>
    <scope>NUCLEOTIDE SEQUENCE [LARGE SCALE GENOMIC DNA]</scope>
</reference>
<dbReference type="Pfam" id="PF07277">
    <property type="entry name" value="SapC"/>
    <property type="match status" value="1"/>
</dbReference>
<name>J4WV90_9GAMM</name>
<evidence type="ECO:0000313" key="2">
    <source>
        <dbReference type="Proteomes" id="UP000010116"/>
    </source>
</evidence>
<dbReference type="EMBL" id="JH611193">
    <property type="protein sequence ID" value="EJP72350.1"/>
    <property type="molecule type" value="Genomic_DNA"/>
</dbReference>
<proteinExistence type="predicted"/>
<gene>
    <name evidence="1" type="ORF">NT02SARS_1258</name>
</gene>
<accession>J4WV90</accession>
<dbReference type="HOGENOM" id="CLU_074824_0_0_6"/>
<organism evidence="1 2">
    <name type="scientific">SAR86 cluster bacterium SAR86B</name>
    <dbReference type="NCBI Taxonomy" id="1123867"/>
    <lineage>
        <taxon>Bacteria</taxon>
        <taxon>Pseudomonadati</taxon>
        <taxon>Pseudomonadota</taxon>
        <taxon>Gammaproteobacteria</taxon>
        <taxon>SAR86 cluster</taxon>
    </lineage>
</organism>
<evidence type="ECO:0008006" key="3">
    <source>
        <dbReference type="Google" id="ProtNLM"/>
    </source>
</evidence>
<dbReference type="AlphaFoldDB" id="J4WV90"/>
<evidence type="ECO:0000313" key="1">
    <source>
        <dbReference type="EMBL" id="EJP72350.1"/>
    </source>
</evidence>